<accession>A0A1I0NYH4</accession>
<gene>
    <name evidence="1" type="ORF">SAMN04487945_1257</name>
</gene>
<evidence type="ECO:0000313" key="2">
    <source>
        <dbReference type="Proteomes" id="UP000198518"/>
    </source>
</evidence>
<reference evidence="1 2" key="1">
    <citation type="submission" date="2016-10" db="EMBL/GenBank/DDBJ databases">
        <authorList>
            <person name="de Groot N.N."/>
        </authorList>
    </citation>
    <scope>NUCLEOTIDE SEQUENCE [LARGE SCALE GENOMIC DNA]</scope>
    <source>
        <strain evidence="1 2">CGMCC 1.5337</strain>
    </source>
</reference>
<dbReference type="RefSeq" id="WP_177170784.1">
    <property type="nucleotide sequence ID" value="NZ_FOJA01000001.1"/>
</dbReference>
<organism evidence="1 2">
    <name type="scientific">Halobacterium jilantaiense</name>
    <dbReference type="NCBI Taxonomy" id="355548"/>
    <lineage>
        <taxon>Archaea</taxon>
        <taxon>Methanobacteriati</taxon>
        <taxon>Methanobacteriota</taxon>
        <taxon>Stenosarchaea group</taxon>
        <taxon>Halobacteria</taxon>
        <taxon>Halobacteriales</taxon>
        <taxon>Halobacteriaceae</taxon>
        <taxon>Halobacterium</taxon>
    </lineage>
</organism>
<proteinExistence type="predicted"/>
<dbReference type="Proteomes" id="UP000198518">
    <property type="component" value="Unassembled WGS sequence"/>
</dbReference>
<dbReference type="OrthoDB" id="248293at2157"/>
<dbReference type="EMBL" id="FOJA01000001">
    <property type="protein sequence ID" value="SEW07024.1"/>
    <property type="molecule type" value="Genomic_DNA"/>
</dbReference>
<evidence type="ECO:0000313" key="1">
    <source>
        <dbReference type="EMBL" id="SEW07024.1"/>
    </source>
</evidence>
<dbReference type="AlphaFoldDB" id="A0A1I0NYH4"/>
<keyword evidence="2" id="KW-1185">Reference proteome</keyword>
<sequence>MPVQTRRSERPTTADRRRVEVSEMTAAGVAAYADTHDDAYIERRGGRTWVVTRE</sequence>
<protein>
    <submittedName>
        <fullName evidence="1">Uncharacterized protein</fullName>
    </submittedName>
</protein>
<name>A0A1I0NYH4_9EURY</name>